<keyword evidence="3" id="KW-0645">Protease</keyword>
<evidence type="ECO:0000256" key="2">
    <source>
        <dbReference type="ARBA" id="ARBA00006897"/>
    </source>
</evidence>
<dbReference type="EMBL" id="KV419424">
    <property type="protein sequence ID" value="KZS90047.1"/>
    <property type="molecule type" value="Genomic_DNA"/>
</dbReference>
<evidence type="ECO:0000313" key="13">
    <source>
        <dbReference type="EMBL" id="KZS90047.1"/>
    </source>
</evidence>
<keyword evidence="5" id="KW-0378">Hydrolase</keyword>
<dbReference type="EC" id="3.4.26.1" evidence="10"/>
<comment type="similarity">
    <text evidence="2">Belongs to the peptidase U48 family.</text>
</comment>
<dbReference type="GO" id="GO:0004222">
    <property type="term" value="F:metalloendopeptidase activity"/>
    <property type="evidence" value="ECO:0007669"/>
    <property type="project" value="InterPro"/>
</dbReference>
<evidence type="ECO:0000256" key="11">
    <source>
        <dbReference type="SAM" id="Phobius"/>
    </source>
</evidence>
<comment type="catalytic activity">
    <reaction evidence="9">
        <text>Hydrolyzes the peptide bond -P2-(S-farnesyl or geranylgeranyl)C-P1'-P2'-P3'-COOH where P1' and P2' are amino acids with aliphatic sidechains and P3' is any C-terminal residue.</text>
        <dbReference type="EC" id="3.4.26.1"/>
    </reaction>
</comment>
<sequence>MLRDLSTTQTFLLSAIFPVSYVASIYLRSASRLSFSSSQGKPLRGRDDQGVIKARLLAVSLSTLLSVVIVIVLNWTCSRPPARFQASILSTWSLLGFGLPHPLITPHLLAPLLYLGPLYGLFLSRSLPLQERSSFQDYRATLSQWQGIRNYLAAPITEEIVFRSCILAVGISSGRSSRSLIFLSPLWFGVAHLHHAWEVFQRNGNDSRALTQALTTCAFQLVYTTLFGWYSCYLFIRTGSVWPSISAHIFCNTLGLPQLCWDMRVHRDRKQSTVIRQRVSLESEHLK</sequence>
<dbReference type="GO" id="GO:0005789">
    <property type="term" value="C:endoplasmic reticulum membrane"/>
    <property type="evidence" value="ECO:0007669"/>
    <property type="project" value="UniProtKB-SubCell"/>
</dbReference>
<feature type="transmembrane region" description="Helical" evidence="11">
    <location>
        <begin position="56"/>
        <end position="75"/>
    </location>
</feature>
<accession>A0A164QX16</accession>
<dbReference type="STRING" id="1314777.A0A164QX16"/>
<dbReference type="GO" id="GO:0071586">
    <property type="term" value="P:CAAX-box protein processing"/>
    <property type="evidence" value="ECO:0007669"/>
    <property type="project" value="InterPro"/>
</dbReference>
<keyword evidence="6" id="KW-0256">Endoplasmic reticulum</keyword>
<name>A0A164QX16_9AGAM</name>
<dbReference type="InterPro" id="IPR039731">
    <property type="entry name" value="Rce1"/>
</dbReference>
<evidence type="ECO:0000259" key="12">
    <source>
        <dbReference type="Pfam" id="PF02517"/>
    </source>
</evidence>
<feature type="transmembrane region" description="Helical" evidence="11">
    <location>
        <begin position="12"/>
        <end position="35"/>
    </location>
</feature>
<reference evidence="13 14" key="1">
    <citation type="journal article" date="2016" name="Mol. Biol. Evol.">
        <title>Comparative Genomics of Early-Diverging Mushroom-Forming Fungi Provides Insights into the Origins of Lignocellulose Decay Capabilities.</title>
        <authorList>
            <person name="Nagy L.G."/>
            <person name="Riley R."/>
            <person name="Tritt A."/>
            <person name="Adam C."/>
            <person name="Daum C."/>
            <person name="Floudas D."/>
            <person name="Sun H."/>
            <person name="Yadav J.S."/>
            <person name="Pangilinan J."/>
            <person name="Larsson K.H."/>
            <person name="Matsuura K."/>
            <person name="Barry K."/>
            <person name="Labutti K."/>
            <person name="Kuo R."/>
            <person name="Ohm R.A."/>
            <person name="Bhattacharya S.S."/>
            <person name="Shirouzu T."/>
            <person name="Yoshinaga Y."/>
            <person name="Martin F.M."/>
            <person name="Grigoriev I.V."/>
            <person name="Hibbett D.S."/>
        </authorList>
    </citation>
    <scope>NUCLEOTIDE SEQUENCE [LARGE SCALE GENOMIC DNA]</scope>
    <source>
        <strain evidence="13 14">HHB9708</strain>
    </source>
</reference>
<evidence type="ECO:0000256" key="7">
    <source>
        <dbReference type="ARBA" id="ARBA00022989"/>
    </source>
</evidence>
<evidence type="ECO:0000256" key="9">
    <source>
        <dbReference type="ARBA" id="ARBA00047280"/>
    </source>
</evidence>
<keyword evidence="8 11" id="KW-0472">Membrane</keyword>
<organism evidence="13 14">
    <name type="scientific">Sistotremastrum niveocremeum HHB9708</name>
    <dbReference type="NCBI Taxonomy" id="1314777"/>
    <lineage>
        <taxon>Eukaryota</taxon>
        <taxon>Fungi</taxon>
        <taxon>Dikarya</taxon>
        <taxon>Basidiomycota</taxon>
        <taxon>Agaricomycotina</taxon>
        <taxon>Agaricomycetes</taxon>
        <taxon>Sistotremastrales</taxon>
        <taxon>Sistotremastraceae</taxon>
        <taxon>Sertulicium</taxon>
        <taxon>Sertulicium niveocremeum</taxon>
    </lineage>
</organism>
<comment type="subcellular location">
    <subcellularLocation>
        <location evidence="1">Endoplasmic reticulum membrane</location>
        <topology evidence="1">Multi-pass membrane protein</topology>
    </subcellularLocation>
</comment>
<evidence type="ECO:0000256" key="3">
    <source>
        <dbReference type="ARBA" id="ARBA00022670"/>
    </source>
</evidence>
<evidence type="ECO:0000256" key="5">
    <source>
        <dbReference type="ARBA" id="ARBA00022801"/>
    </source>
</evidence>
<feature type="domain" description="CAAX prenyl protease 2/Lysostaphin resistance protein A-like" evidence="12">
    <location>
        <begin position="145"/>
        <end position="253"/>
    </location>
</feature>
<keyword evidence="4 11" id="KW-0812">Transmembrane</keyword>
<evidence type="ECO:0000256" key="6">
    <source>
        <dbReference type="ARBA" id="ARBA00022824"/>
    </source>
</evidence>
<protein>
    <recommendedName>
        <fullName evidence="10">intramembrane prenyl-peptidase Rce1</fullName>
        <ecNumber evidence="10">3.4.26.1</ecNumber>
    </recommendedName>
</protein>
<dbReference type="PANTHER" id="PTHR13046">
    <property type="entry name" value="PROTEASE U48 CAAX PRENYL PROTEASE RCE1"/>
    <property type="match status" value="1"/>
</dbReference>
<evidence type="ECO:0000256" key="4">
    <source>
        <dbReference type="ARBA" id="ARBA00022692"/>
    </source>
</evidence>
<dbReference type="AlphaFoldDB" id="A0A164QX16"/>
<dbReference type="PANTHER" id="PTHR13046:SF0">
    <property type="entry name" value="CAAX PRENYL PROTEASE 2"/>
    <property type="match status" value="1"/>
</dbReference>
<dbReference type="Pfam" id="PF02517">
    <property type="entry name" value="Rce1-like"/>
    <property type="match status" value="1"/>
</dbReference>
<keyword evidence="14" id="KW-1185">Reference proteome</keyword>
<evidence type="ECO:0000256" key="10">
    <source>
        <dbReference type="ARBA" id="ARBA00049729"/>
    </source>
</evidence>
<evidence type="ECO:0000256" key="1">
    <source>
        <dbReference type="ARBA" id="ARBA00004477"/>
    </source>
</evidence>
<keyword evidence="7 11" id="KW-1133">Transmembrane helix</keyword>
<evidence type="ECO:0000313" key="14">
    <source>
        <dbReference type="Proteomes" id="UP000076722"/>
    </source>
</evidence>
<proteinExistence type="inferred from homology"/>
<evidence type="ECO:0000256" key="8">
    <source>
        <dbReference type="ARBA" id="ARBA00023136"/>
    </source>
</evidence>
<dbReference type="InterPro" id="IPR003675">
    <property type="entry name" value="Rce1/LyrA-like_dom"/>
</dbReference>
<dbReference type="Proteomes" id="UP000076722">
    <property type="component" value="Unassembled WGS sequence"/>
</dbReference>
<dbReference type="OrthoDB" id="271604at2759"/>
<gene>
    <name evidence="13" type="ORF">SISNIDRAFT_458389</name>
</gene>